<dbReference type="AlphaFoldDB" id="A0AAD7I361"/>
<feature type="chain" id="PRO_5042005882" description="Secreted protein" evidence="1">
    <location>
        <begin position="24"/>
        <end position="132"/>
    </location>
</feature>
<keyword evidence="3" id="KW-1185">Reference proteome</keyword>
<comment type="caution">
    <text evidence="2">The sequence shown here is derived from an EMBL/GenBank/DDBJ whole genome shotgun (WGS) entry which is preliminary data.</text>
</comment>
<name>A0AAD7I361_9AGAR</name>
<evidence type="ECO:0000256" key="1">
    <source>
        <dbReference type="SAM" id="SignalP"/>
    </source>
</evidence>
<reference evidence="2" key="1">
    <citation type="submission" date="2023-03" db="EMBL/GenBank/DDBJ databases">
        <title>Massive genome expansion in bonnet fungi (Mycena s.s.) driven by repeated elements and novel gene families across ecological guilds.</title>
        <authorList>
            <consortium name="Lawrence Berkeley National Laboratory"/>
            <person name="Harder C.B."/>
            <person name="Miyauchi S."/>
            <person name="Viragh M."/>
            <person name="Kuo A."/>
            <person name="Thoen E."/>
            <person name="Andreopoulos B."/>
            <person name="Lu D."/>
            <person name="Skrede I."/>
            <person name="Drula E."/>
            <person name="Henrissat B."/>
            <person name="Morin E."/>
            <person name="Kohler A."/>
            <person name="Barry K."/>
            <person name="LaButti K."/>
            <person name="Morin E."/>
            <person name="Salamov A."/>
            <person name="Lipzen A."/>
            <person name="Mereny Z."/>
            <person name="Hegedus B."/>
            <person name="Baldrian P."/>
            <person name="Stursova M."/>
            <person name="Weitz H."/>
            <person name="Taylor A."/>
            <person name="Grigoriev I.V."/>
            <person name="Nagy L.G."/>
            <person name="Martin F."/>
            <person name="Kauserud H."/>
        </authorList>
    </citation>
    <scope>NUCLEOTIDE SEQUENCE</scope>
    <source>
        <strain evidence="2">CBHHK188m</strain>
    </source>
</reference>
<dbReference type="EMBL" id="JARJLG010000168">
    <property type="protein sequence ID" value="KAJ7733418.1"/>
    <property type="molecule type" value="Genomic_DNA"/>
</dbReference>
<keyword evidence="1" id="KW-0732">Signal</keyword>
<accession>A0AAD7I361</accession>
<feature type="signal peptide" evidence="1">
    <location>
        <begin position="1"/>
        <end position="23"/>
    </location>
</feature>
<dbReference type="Proteomes" id="UP001215280">
    <property type="component" value="Unassembled WGS sequence"/>
</dbReference>
<evidence type="ECO:0008006" key="4">
    <source>
        <dbReference type="Google" id="ProtNLM"/>
    </source>
</evidence>
<organism evidence="2 3">
    <name type="scientific">Mycena maculata</name>
    <dbReference type="NCBI Taxonomy" id="230809"/>
    <lineage>
        <taxon>Eukaryota</taxon>
        <taxon>Fungi</taxon>
        <taxon>Dikarya</taxon>
        <taxon>Basidiomycota</taxon>
        <taxon>Agaricomycotina</taxon>
        <taxon>Agaricomycetes</taxon>
        <taxon>Agaricomycetidae</taxon>
        <taxon>Agaricales</taxon>
        <taxon>Marasmiineae</taxon>
        <taxon>Mycenaceae</taxon>
        <taxon>Mycena</taxon>
    </lineage>
</organism>
<proteinExistence type="predicted"/>
<sequence>MGLAISTWTALCASLGVVAFAVGHTDWRSVPPAPREVNGRSSATCDQGKVARKRRCFEVFARNIRDWIPWYEHYKRTVGVTTPGFEGGDTGEDDTLLDELLNSTTDPKLLRDEILNIYCSLEERLLEYATRA</sequence>
<gene>
    <name evidence="2" type="ORF">DFH07DRAFT_845684</name>
</gene>
<evidence type="ECO:0000313" key="2">
    <source>
        <dbReference type="EMBL" id="KAJ7733418.1"/>
    </source>
</evidence>
<protein>
    <recommendedName>
        <fullName evidence="4">Secreted protein</fullName>
    </recommendedName>
</protein>
<evidence type="ECO:0000313" key="3">
    <source>
        <dbReference type="Proteomes" id="UP001215280"/>
    </source>
</evidence>